<dbReference type="EMBL" id="ADLK01000013">
    <property type="protein sequence ID" value="KMW21839.1"/>
    <property type="molecule type" value="Genomic_DNA"/>
</dbReference>
<dbReference type="PROSITE" id="PS51170">
    <property type="entry name" value="CW"/>
    <property type="match status" value="3"/>
</dbReference>
<organism evidence="4 5">
    <name type="scientific">[Clostridium] citroniae WAL-19142</name>
    <dbReference type="NCBI Taxonomy" id="742734"/>
    <lineage>
        <taxon>Bacteria</taxon>
        <taxon>Bacillati</taxon>
        <taxon>Bacillota</taxon>
        <taxon>Clostridia</taxon>
        <taxon>Lachnospirales</taxon>
        <taxon>Lachnospiraceae</taxon>
        <taxon>Enterocloster</taxon>
    </lineage>
</organism>
<dbReference type="PATRIC" id="fig|742734.4.peg.1699"/>
<name>A0A0J9CBC5_9FIRM</name>
<dbReference type="Proteomes" id="UP000037392">
    <property type="component" value="Unassembled WGS sequence"/>
</dbReference>
<evidence type="ECO:0000256" key="3">
    <source>
        <dbReference type="SAM" id="SignalP"/>
    </source>
</evidence>
<dbReference type="InterPro" id="IPR018337">
    <property type="entry name" value="Cell_wall/Cho-bd_repeat"/>
</dbReference>
<dbReference type="InterPro" id="IPR008979">
    <property type="entry name" value="Galactose-bd-like_sf"/>
</dbReference>
<evidence type="ECO:0000256" key="2">
    <source>
        <dbReference type="PROSITE-ProRule" id="PRU00591"/>
    </source>
</evidence>
<dbReference type="AlphaFoldDB" id="A0A0J9CBC5"/>
<dbReference type="Pfam" id="PF19127">
    <property type="entry name" value="Choline_bind_3"/>
    <property type="match status" value="1"/>
</dbReference>
<sequence>MKKRWAMTLAALALSVVMTVPAYAGTWKYVNDQWKYQRGANKYAYNEWIKDNDNWYYIGNDGFMKTGWQQIKGYWYYLDQSGVMQNGWFKDNDKWYFLLPNGAMATSTVIDGRQLGTDGVWIPGEGQAEPSNNIDLSNGYLVQNMQEGFSTKGYNIITSGKTADGDRWENAIRLKGKGSYVKYNTNGEYKLLSGAISPSSQFSSGLLGKVTVYGDNDVVLYTSPDIHYNEKIMYFGADVSGQNQVRVEVSLVTDNEWDDPIILMDKLSLYK</sequence>
<feature type="chain" id="PRO_5005315763" description="Glucan-binding protein" evidence="3">
    <location>
        <begin position="25"/>
        <end position="271"/>
    </location>
</feature>
<dbReference type="SUPFAM" id="SSF69360">
    <property type="entry name" value="Cell wall binding repeat"/>
    <property type="match status" value="1"/>
</dbReference>
<keyword evidence="1" id="KW-0677">Repeat</keyword>
<evidence type="ECO:0000256" key="1">
    <source>
        <dbReference type="ARBA" id="ARBA00022737"/>
    </source>
</evidence>
<dbReference type="GeneID" id="93166145"/>
<dbReference type="Pfam" id="PF01473">
    <property type="entry name" value="Choline_bind_1"/>
    <property type="match status" value="1"/>
</dbReference>
<dbReference type="RefSeq" id="WP_007868356.1">
    <property type="nucleotide sequence ID" value="NZ_KQ235876.1"/>
</dbReference>
<proteinExistence type="predicted"/>
<evidence type="ECO:0000313" key="4">
    <source>
        <dbReference type="EMBL" id="KMW21839.1"/>
    </source>
</evidence>
<gene>
    <name evidence="4" type="ORF">HMPREF9470_01588</name>
</gene>
<protein>
    <recommendedName>
        <fullName evidence="6">Glucan-binding protein</fullName>
    </recommendedName>
</protein>
<keyword evidence="3" id="KW-0732">Signal</keyword>
<reference evidence="4 5" key="1">
    <citation type="submission" date="2011-04" db="EMBL/GenBank/DDBJ databases">
        <title>The Genome Sequence of Clostridium citroniae WAL-19142.</title>
        <authorList>
            <consortium name="The Broad Institute Genome Sequencing Platform"/>
            <person name="Earl A."/>
            <person name="Ward D."/>
            <person name="Feldgarden M."/>
            <person name="Gevers D."/>
            <person name="Warren Y.A."/>
            <person name="Tyrrell K.L."/>
            <person name="Citron D.M."/>
            <person name="Goldstein E.J."/>
            <person name="Daigneault M."/>
            <person name="Allen-Vercoe E."/>
            <person name="Young S.K."/>
            <person name="Zeng Q."/>
            <person name="Gargeya S."/>
            <person name="Fitzgerald M."/>
            <person name="Haas B."/>
            <person name="Abouelleil A."/>
            <person name="Alvarado L."/>
            <person name="Arachchi H.M."/>
            <person name="Berlin A."/>
            <person name="Brown A."/>
            <person name="Chapman S.B."/>
            <person name="Chen Z."/>
            <person name="Dunbar C."/>
            <person name="Freedman E."/>
            <person name="Gearin G."/>
            <person name="Gellesch M."/>
            <person name="Goldberg J."/>
            <person name="Griggs A."/>
            <person name="Gujja S."/>
            <person name="Heilman E.R."/>
            <person name="Heiman D."/>
            <person name="Howarth C."/>
            <person name="Larson L."/>
            <person name="Lui A."/>
            <person name="MacDonald P.J."/>
            <person name="Mehta T."/>
            <person name="Montmayeur A."/>
            <person name="Murphy C."/>
            <person name="Neiman D."/>
            <person name="Pearson M."/>
            <person name="Priest M."/>
            <person name="Roberts A."/>
            <person name="Saif S."/>
            <person name="Shea T."/>
            <person name="Shenoy N."/>
            <person name="Sisk P."/>
            <person name="Stolte C."/>
            <person name="Sykes S."/>
            <person name="White J."/>
            <person name="Yandava C."/>
            <person name="Wortman J."/>
            <person name="Nusbaum C."/>
            <person name="Birren B."/>
        </authorList>
    </citation>
    <scope>NUCLEOTIDE SEQUENCE [LARGE SCALE GENOMIC DNA]</scope>
    <source>
        <strain evidence="4 5">WAL-19142</strain>
    </source>
</reference>
<evidence type="ECO:0000313" key="5">
    <source>
        <dbReference type="Proteomes" id="UP000037392"/>
    </source>
</evidence>
<accession>A0A0J9CBC5</accession>
<dbReference type="SUPFAM" id="SSF49785">
    <property type="entry name" value="Galactose-binding domain-like"/>
    <property type="match status" value="1"/>
</dbReference>
<dbReference type="InterPro" id="IPR038637">
    <property type="entry name" value="NPCBM_sf"/>
</dbReference>
<comment type="caution">
    <text evidence="4">The sequence shown here is derived from an EMBL/GenBank/DDBJ whole genome shotgun (WGS) entry which is preliminary data.</text>
</comment>
<dbReference type="OrthoDB" id="1912376at2"/>
<feature type="repeat" description="Cell wall-binding" evidence="2">
    <location>
        <begin position="45"/>
        <end position="64"/>
    </location>
</feature>
<feature type="signal peptide" evidence="3">
    <location>
        <begin position="1"/>
        <end position="24"/>
    </location>
</feature>
<feature type="repeat" description="Cell wall-binding" evidence="2">
    <location>
        <begin position="65"/>
        <end position="84"/>
    </location>
</feature>
<feature type="repeat" description="Cell wall-binding" evidence="2">
    <location>
        <begin position="85"/>
        <end position="104"/>
    </location>
</feature>
<evidence type="ECO:0008006" key="6">
    <source>
        <dbReference type="Google" id="ProtNLM"/>
    </source>
</evidence>
<dbReference type="Gene3D" id="2.60.120.1060">
    <property type="entry name" value="NPCBM/NEW2 domain"/>
    <property type="match status" value="1"/>
</dbReference>
<dbReference type="Gene3D" id="2.10.270.10">
    <property type="entry name" value="Cholin Binding"/>
    <property type="match status" value="1"/>
</dbReference>